<dbReference type="CDD" id="cd19953">
    <property type="entry name" value="PDS5"/>
    <property type="match status" value="1"/>
</dbReference>
<keyword evidence="8" id="KW-1185">Reference proteome</keyword>
<feature type="compositionally biased region" description="Polar residues" evidence="6">
    <location>
        <begin position="1232"/>
        <end position="1241"/>
    </location>
</feature>
<keyword evidence="4" id="KW-0539">Nucleus</keyword>
<dbReference type="InterPro" id="IPR016024">
    <property type="entry name" value="ARM-type_fold"/>
</dbReference>
<dbReference type="Gene3D" id="1.25.10.10">
    <property type="entry name" value="Leucine-rich Repeat Variant"/>
    <property type="match status" value="1"/>
</dbReference>
<protein>
    <recommendedName>
        <fullName evidence="9">Sister chromatid cohesion protein PDS5</fullName>
    </recommendedName>
</protein>
<dbReference type="AlphaFoldDB" id="A0A7H9HLM9"/>
<dbReference type="EMBL" id="CP059267">
    <property type="protein sequence ID" value="QLQ78219.1"/>
    <property type="molecule type" value="Genomic_DNA"/>
</dbReference>
<dbReference type="GO" id="GO:0007064">
    <property type="term" value="P:mitotic sister chromatid cohesion"/>
    <property type="evidence" value="ECO:0007669"/>
    <property type="project" value="InterPro"/>
</dbReference>
<evidence type="ECO:0000256" key="2">
    <source>
        <dbReference type="ARBA" id="ARBA00022618"/>
    </source>
</evidence>
<evidence type="ECO:0000256" key="6">
    <source>
        <dbReference type="SAM" id="MobiDB-lite"/>
    </source>
</evidence>
<keyword evidence="5" id="KW-0131">Cell cycle</keyword>
<dbReference type="PANTHER" id="PTHR12663:SF0">
    <property type="entry name" value="PRECOCIOUS DISSOCIATION OF SISTERS 5, ISOFORM A"/>
    <property type="match status" value="1"/>
</dbReference>
<gene>
    <name evidence="7" type="ORF">HG537_0A04660</name>
</gene>
<evidence type="ECO:0000313" key="8">
    <source>
        <dbReference type="Proteomes" id="UP000510647"/>
    </source>
</evidence>
<dbReference type="GO" id="GO:0005634">
    <property type="term" value="C:nucleus"/>
    <property type="evidence" value="ECO:0007669"/>
    <property type="project" value="UniProtKB-SubCell"/>
</dbReference>
<proteinExistence type="predicted"/>
<keyword evidence="3" id="KW-0498">Mitosis</keyword>
<feature type="compositionally biased region" description="Acidic residues" evidence="6">
    <location>
        <begin position="1254"/>
        <end position="1266"/>
    </location>
</feature>
<reference evidence="7 8" key="1">
    <citation type="submission" date="2020-06" db="EMBL/GenBank/DDBJ databases">
        <title>The yeast mating-type switching endonuclease HO is a domesticated member of an unorthodox homing genetic element family.</title>
        <authorList>
            <person name="Coughlan A.Y."/>
            <person name="Lombardi L."/>
            <person name="Braun-Galleani S."/>
            <person name="Martos A.R."/>
            <person name="Galeote V."/>
            <person name="Bigey F."/>
            <person name="Dequin S."/>
            <person name="Byrne K.P."/>
            <person name="Wolfe K.H."/>
        </authorList>
    </citation>
    <scope>NUCLEOTIDE SEQUENCE [LARGE SCALE GENOMIC DNA]</scope>
    <source>
        <strain evidence="7 8">CBS2947</strain>
    </source>
</reference>
<evidence type="ECO:0000256" key="1">
    <source>
        <dbReference type="ARBA" id="ARBA00004123"/>
    </source>
</evidence>
<accession>A0A7H9HLM9</accession>
<sequence>MVNASKTKLGFNKAIISTVDNLIQTDELLNRLIALHQELSTLEQGQVDLTSLDRYRNDLNNRKLLKHKDNGVRAFVACSLSDILRLYAPDAPYTESQLTEIFRLILSQFELLGNPDNGYYIQQTYLITRMLEYRSIVLLTDLPNSDKLLEDLFKIFYEDNRAFQPKLFKVIAGILGEVISEFDTVPSSVLKLIFNKFLTYNPEDVPDGLEVAPNCGYNVSLILCDAYSSRMSRHLTKYYSEVLYHITNEENNNAYEHRWSASRTIEKLHKLVLRLWQTSPDLTSAVIGFVYHELSADNEMMRKQATKLVGQLLAVSSSLNFAVTHRESYNAWLSKIADVSADVRLQWTCPLSAILATRDDIAPDLNKGLTKTLIDSEYSVRKASVAVINELSVADVWKTIIDPTVYECLLPLTREKNREVRELCISTVAELYSDSLETIERTAENIKIWEIVDTIPSVLFNLYYINDRHISEQVDRVLFKSILPLEVDDRKRVQRLLKVVAHLDEKALTSFFAFSKRQMQIALALSKFVDFCALPNDTDSKLSKTIAWLASGFSDQLKASAALEALKEINDKRIFYLIKSCITNDVSFVTLKNSMDELLVKLRDPGLFRKNNVRSISTIMPKDIAIQVETLLYRSAPIIYNFSSIPILLDTGSSTGHDDLIWKRKLLDDISKVNPALFKDHVKTLKNIVESEHYLASGQESLTLSEALKTVYKISKTLSDQVNLEDTSFFSKLKTFALEGDPATSKYAVKLLALSPFAQEKFREIKSDILPLDKKHNRFASHILVLVEIYKFCPQVLDKDSTEIVSFLIQEVLLANRVVGDSNDEDKWIEDSDLTTSKYLSLSAKLYALKLFTNKLKSISSEGFTDELTTAFTEKTIKLFFYLIASGGELIPESDKENYPTPTNYQTRLRSYAGLQALKLACIPFFSDFIKPANIITLINLVEDESLPVRKEFLDSLKNCISRQAISIKFLPLIFFTAYEPNEDLKTSTKTWINYTFGKESFRKNTTFERALPRLISAIAHHPDVVEGLHSQDESSCLESLTIIIDYLVFYFDSVAIQENFSLLYYLAERVKNYTDMIVEENDNETGRQTEKSTISSTRIYVIGEIAQMILLAIKDRRGWQHSGYPGKLNLPADLFAPFATIEEAQASFKTYLPEKYIERLQTNIKAKVARLLHTSQTQKQKLQKRLLNNEYQEVSSKKKKKQKRQAVRSSRAIDEDSDSETNEDFTVAGKKNNNTVSTLPKKSLRTRKKVDYRDDDDSESENELD</sequence>
<evidence type="ECO:0000313" key="7">
    <source>
        <dbReference type="EMBL" id="QLQ78219.1"/>
    </source>
</evidence>
<dbReference type="GO" id="GO:0051301">
    <property type="term" value="P:cell division"/>
    <property type="evidence" value="ECO:0007669"/>
    <property type="project" value="UniProtKB-KW"/>
</dbReference>
<dbReference type="GO" id="GO:0000785">
    <property type="term" value="C:chromatin"/>
    <property type="evidence" value="ECO:0007669"/>
    <property type="project" value="TreeGrafter"/>
</dbReference>
<name>A0A7H9HLM9_9SACH</name>
<dbReference type="GO" id="GO:0006281">
    <property type="term" value="P:DNA repair"/>
    <property type="evidence" value="ECO:0007669"/>
    <property type="project" value="TreeGrafter"/>
</dbReference>
<feature type="region of interest" description="Disordered" evidence="6">
    <location>
        <begin position="1191"/>
        <end position="1266"/>
    </location>
</feature>
<dbReference type="InterPro" id="IPR011989">
    <property type="entry name" value="ARM-like"/>
</dbReference>
<dbReference type="OrthoDB" id="200660at2759"/>
<dbReference type="Proteomes" id="UP000510647">
    <property type="component" value="Chromosome 1"/>
</dbReference>
<evidence type="ECO:0000256" key="5">
    <source>
        <dbReference type="ARBA" id="ARBA00023306"/>
    </source>
</evidence>
<dbReference type="PANTHER" id="PTHR12663">
    <property type="entry name" value="ANDROGEN INDUCED INHIBITOR OF PROLIFERATION AS3 / PDS5-RELATED"/>
    <property type="match status" value="1"/>
</dbReference>
<comment type="subcellular location">
    <subcellularLocation>
        <location evidence="1">Nucleus</location>
    </subcellularLocation>
</comment>
<dbReference type="InterPro" id="IPR039776">
    <property type="entry name" value="Pds5"/>
</dbReference>
<dbReference type="SUPFAM" id="SSF48371">
    <property type="entry name" value="ARM repeat"/>
    <property type="match status" value="1"/>
</dbReference>
<organism evidence="7 8">
    <name type="scientific">Torulaspora globosa</name>
    <dbReference type="NCBI Taxonomy" id="48254"/>
    <lineage>
        <taxon>Eukaryota</taxon>
        <taxon>Fungi</taxon>
        <taxon>Dikarya</taxon>
        <taxon>Ascomycota</taxon>
        <taxon>Saccharomycotina</taxon>
        <taxon>Saccharomycetes</taxon>
        <taxon>Saccharomycetales</taxon>
        <taxon>Saccharomycetaceae</taxon>
        <taxon>Torulaspora</taxon>
    </lineage>
</organism>
<evidence type="ECO:0008006" key="9">
    <source>
        <dbReference type="Google" id="ProtNLM"/>
    </source>
</evidence>
<feature type="compositionally biased region" description="Basic residues" evidence="6">
    <location>
        <begin position="1198"/>
        <end position="1207"/>
    </location>
</feature>
<dbReference type="Pfam" id="PF20168">
    <property type="entry name" value="PDS5"/>
    <property type="match status" value="1"/>
</dbReference>
<evidence type="ECO:0000256" key="3">
    <source>
        <dbReference type="ARBA" id="ARBA00022776"/>
    </source>
</evidence>
<keyword evidence="2" id="KW-0132">Cell division</keyword>
<evidence type="ECO:0000256" key="4">
    <source>
        <dbReference type="ARBA" id="ARBA00023242"/>
    </source>
</evidence>